<keyword evidence="12" id="KW-1133">Transmembrane helix</keyword>
<evidence type="ECO:0000256" key="5">
    <source>
        <dbReference type="ARBA" id="ARBA00022640"/>
    </source>
</evidence>
<keyword evidence="15" id="KW-0175">Coiled coil</keyword>
<evidence type="ECO:0000256" key="10">
    <source>
        <dbReference type="ARBA" id="ARBA00022842"/>
    </source>
</evidence>
<evidence type="ECO:0000256" key="7">
    <source>
        <dbReference type="ARBA" id="ARBA00022723"/>
    </source>
</evidence>
<keyword evidence="10" id="KW-0460">Magnesium</keyword>
<dbReference type="Proteomes" id="UP001498398">
    <property type="component" value="Unassembled WGS sequence"/>
</dbReference>
<evidence type="ECO:0000256" key="4">
    <source>
        <dbReference type="ARBA" id="ARBA00022528"/>
    </source>
</evidence>
<evidence type="ECO:0000256" key="12">
    <source>
        <dbReference type="ARBA" id="ARBA00022989"/>
    </source>
</evidence>
<evidence type="ECO:0000256" key="2">
    <source>
        <dbReference type="ARBA" id="ARBA00004167"/>
    </source>
</evidence>
<dbReference type="PANTHER" id="PTHR10903:SF135">
    <property type="entry name" value="TRANSLOCASE OF CHLOROPLAST 120, CHLOROPLASTIC-RELATED"/>
    <property type="match status" value="1"/>
</dbReference>
<keyword evidence="13" id="KW-0472">Membrane</keyword>
<comment type="subcellular location">
    <subcellularLocation>
        <location evidence="2">Membrane</location>
        <topology evidence="2">Single-pass membrane protein</topology>
    </subcellularLocation>
    <subcellularLocation>
        <location evidence="14">Plastid</location>
        <location evidence="14">Chloroplast outer membrane</location>
    </subcellularLocation>
</comment>
<keyword evidence="9" id="KW-1002">Plastid outer membrane</keyword>
<evidence type="ECO:0000313" key="18">
    <source>
        <dbReference type="Proteomes" id="UP001498398"/>
    </source>
</evidence>
<evidence type="ECO:0000256" key="9">
    <source>
        <dbReference type="ARBA" id="ARBA00022805"/>
    </source>
</evidence>
<dbReference type="InterPro" id="IPR006073">
    <property type="entry name" value="GTP-bd"/>
</dbReference>
<evidence type="ECO:0000259" key="16">
    <source>
        <dbReference type="Pfam" id="PF01926"/>
    </source>
</evidence>
<dbReference type="Pfam" id="PF01926">
    <property type="entry name" value="MMR_HSR1"/>
    <property type="match status" value="1"/>
</dbReference>
<keyword evidence="3" id="KW-0813">Transport</keyword>
<evidence type="ECO:0000313" key="17">
    <source>
        <dbReference type="EMBL" id="KAK7463384.1"/>
    </source>
</evidence>
<keyword evidence="6" id="KW-0812">Transmembrane</keyword>
<keyword evidence="5" id="KW-0934">Plastid</keyword>
<accession>A0ABR1JM04</accession>
<evidence type="ECO:0000256" key="14">
    <source>
        <dbReference type="ARBA" id="ARBA00024013"/>
    </source>
</evidence>
<keyword evidence="18" id="KW-1185">Reference proteome</keyword>
<evidence type="ECO:0000256" key="1">
    <source>
        <dbReference type="ARBA" id="ARBA00001946"/>
    </source>
</evidence>
<keyword evidence="7" id="KW-0479">Metal-binding</keyword>
<feature type="domain" description="G" evidence="16">
    <location>
        <begin position="61"/>
        <end position="136"/>
    </location>
</feature>
<dbReference type="InterPro" id="IPR027417">
    <property type="entry name" value="P-loop_NTPase"/>
</dbReference>
<evidence type="ECO:0000256" key="6">
    <source>
        <dbReference type="ARBA" id="ARBA00022692"/>
    </source>
</evidence>
<sequence>MSLTHRTLPAQTTVFPKYVRLSMIPQGNDVVVSQSQVQEKRTSTSGSRMISSRGNDNTVLIAVMGATGSGKTTFINSISGSNLRIGKTLHSCTTTVQLSQQFELDGRQVTLIDTPGFDDTTKSDADILNMIAAFLATTYEQGKKLAGVLYLHRISDIRMGGVSTRNFKMFRQLCGPDALKNVVLVTNMWGEIGNEVGEAREMELESEDKFWKPVLDKGAQVFRHDNTAGSAQAIVRYLVDKQPVPLRIQTELVDQHKHLTDTAAGAELNRELMAQIKKHQAEMRDLEKEMKEAINARDEETRQELEIERNKMQAEMSALQTNSQKLATAYSEQKAQLERKLEESRKLAEEAQKQQKQAIDELTVQLRNTQTTSSAERQSLQKRLDDAMKRYNRSSGGGIFGNIGRAIDSFFGF</sequence>
<dbReference type="EMBL" id="JBANRG010000009">
    <property type="protein sequence ID" value="KAK7463384.1"/>
    <property type="molecule type" value="Genomic_DNA"/>
</dbReference>
<dbReference type="CDD" id="cd00882">
    <property type="entry name" value="Ras_like_GTPase"/>
    <property type="match status" value="1"/>
</dbReference>
<dbReference type="Gene3D" id="3.40.50.300">
    <property type="entry name" value="P-loop containing nucleotide triphosphate hydrolases"/>
    <property type="match status" value="1"/>
</dbReference>
<protein>
    <recommendedName>
        <fullName evidence="16">G domain-containing protein</fullName>
    </recommendedName>
</protein>
<organism evidence="17 18">
    <name type="scientific">Marasmiellus scandens</name>
    <dbReference type="NCBI Taxonomy" id="2682957"/>
    <lineage>
        <taxon>Eukaryota</taxon>
        <taxon>Fungi</taxon>
        <taxon>Dikarya</taxon>
        <taxon>Basidiomycota</taxon>
        <taxon>Agaricomycotina</taxon>
        <taxon>Agaricomycetes</taxon>
        <taxon>Agaricomycetidae</taxon>
        <taxon>Agaricales</taxon>
        <taxon>Marasmiineae</taxon>
        <taxon>Omphalotaceae</taxon>
        <taxon>Marasmiellus</taxon>
    </lineage>
</organism>
<dbReference type="SUPFAM" id="SSF52540">
    <property type="entry name" value="P-loop containing nucleoside triphosphate hydrolases"/>
    <property type="match status" value="1"/>
</dbReference>
<name>A0ABR1JM04_9AGAR</name>
<keyword evidence="11" id="KW-0653">Protein transport</keyword>
<dbReference type="InterPro" id="IPR045058">
    <property type="entry name" value="GIMA/IAN/Toc"/>
</dbReference>
<comment type="caution">
    <text evidence="17">The sequence shown here is derived from an EMBL/GenBank/DDBJ whole genome shotgun (WGS) entry which is preliminary data.</text>
</comment>
<reference evidence="17 18" key="1">
    <citation type="submission" date="2024-01" db="EMBL/GenBank/DDBJ databases">
        <title>A draft genome for the cacao thread blight pathogen Marasmiellus scandens.</title>
        <authorList>
            <person name="Baruah I.K."/>
            <person name="Leung J."/>
            <person name="Bukari Y."/>
            <person name="Amoako-Attah I."/>
            <person name="Meinhardt L.W."/>
            <person name="Bailey B.A."/>
            <person name="Cohen S.P."/>
        </authorList>
    </citation>
    <scope>NUCLEOTIDE SEQUENCE [LARGE SCALE GENOMIC DNA]</scope>
    <source>
        <strain evidence="17 18">GH-19</strain>
    </source>
</reference>
<dbReference type="PANTHER" id="PTHR10903">
    <property type="entry name" value="GTPASE, IMAP FAMILY MEMBER-RELATED"/>
    <property type="match status" value="1"/>
</dbReference>
<feature type="coiled-coil region" evidence="15">
    <location>
        <begin position="269"/>
        <end position="365"/>
    </location>
</feature>
<proteinExistence type="predicted"/>
<gene>
    <name evidence="17" type="ORF">VKT23_006739</name>
</gene>
<keyword evidence="4" id="KW-0150">Chloroplast</keyword>
<evidence type="ECO:0000256" key="3">
    <source>
        <dbReference type="ARBA" id="ARBA00022448"/>
    </source>
</evidence>
<evidence type="ECO:0000256" key="15">
    <source>
        <dbReference type="SAM" id="Coils"/>
    </source>
</evidence>
<comment type="cofactor">
    <cofactor evidence="1">
        <name>Mg(2+)</name>
        <dbReference type="ChEBI" id="CHEBI:18420"/>
    </cofactor>
</comment>
<evidence type="ECO:0000256" key="13">
    <source>
        <dbReference type="ARBA" id="ARBA00023136"/>
    </source>
</evidence>
<evidence type="ECO:0000256" key="11">
    <source>
        <dbReference type="ARBA" id="ARBA00022927"/>
    </source>
</evidence>
<evidence type="ECO:0000256" key="8">
    <source>
        <dbReference type="ARBA" id="ARBA00022801"/>
    </source>
</evidence>
<keyword evidence="8" id="KW-0378">Hydrolase</keyword>